<dbReference type="InterPro" id="IPR050855">
    <property type="entry name" value="NDM-1-like"/>
</dbReference>
<feature type="domain" description="Metallo-beta-lactamase" evidence="1">
    <location>
        <begin position="22"/>
        <end position="194"/>
    </location>
</feature>
<name>A0ABU4JW57_9CLOT</name>
<comment type="caution">
    <text evidence="2">The sequence shown here is derived from an EMBL/GenBank/DDBJ whole genome shotgun (WGS) entry which is preliminary data.</text>
</comment>
<dbReference type="EMBL" id="JARUJP010000018">
    <property type="protein sequence ID" value="MDW8802336.1"/>
    <property type="molecule type" value="Genomic_DNA"/>
</dbReference>
<protein>
    <submittedName>
        <fullName evidence="2">MBL fold metallo-hydrolase</fullName>
    </submittedName>
</protein>
<evidence type="ECO:0000313" key="2">
    <source>
        <dbReference type="EMBL" id="MDW8802336.1"/>
    </source>
</evidence>
<proteinExistence type="predicted"/>
<reference evidence="2 3" key="1">
    <citation type="submission" date="2023-04" db="EMBL/GenBank/DDBJ databases">
        <title>Clostridium tannerae sp. nov., isolated from the fecal material of an alpaca.</title>
        <authorList>
            <person name="Miller S."/>
            <person name="Hendry M."/>
            <person name="King J."/>
            <person name="Sankaranarayanan K."/>
            <person name="Lawson P.A."/>
        </authorList>
    </citation>
    <scope>NUCLEOTIDE SEQUENCE [LARGE SCALE GENOMIC DNA]</scope>
    <source>
        <strain evidence="2 3">A1-XYC3</strain>
    </source>
</reference>
<dbReference type="Gene3D" id="3.60.15.10">
    <property type="entry name" value="Ribonuclease Z/Hydroxyacylglutathione hydrolase-like"/>
    <property type="match status" value="1"/>
</dbReference>
<dbReference type="Pfam" id="PF00753">
    <property type="entry name" value="Lactamase_B"/>
    <property type="match status" value="1"/>
</dbReference>
<evidence type="ECO:0000259" key="1">
    <source>
        <dbReference type="SMART" id="SM00849"/>
    </source>
</evidence>
<dbReference type="PANTHER" id="PTHR42951">
    <property type="entry name" value="METALLO-BETA-LACTAMASE DOMAIN-CONTAINING"/>
    <property type="match status" value="1"/>
</dbReference>
<sequence>MKIERISKSTTMFTFDSIENYLTSVFLIEKKSKNYLIDTFCGPGSMEAIINQLNSKKETVVINTHFHWDHIWGNCSFKGSNIIGHRLCRKLSDELWEEQINKNTKYIDGKVEKLLPNITFEEKIIFEEDGIELFYSPGHTVDSISIFDREEKVLYVGDNLERPIVYVESEDVSTYVKTLENYLKYNAKKIVASHTSNLSEEDIFSTISYLKDLMEGKKVDFESEYTRTVHKQNMDMIYKN</sequence>
<dbReference type="InterPro" id="IPR036866">
    <property type="entry name" value="RibonucZ/Hydroxyglut_hydro"/>
</dbReference>
<accession>A0ABU4JW57</accession>
<dbReference type="SUPFAM" id="SSF56281">
    <property type="entry name" value="Metallo-hydrolase/oxidoreductase"/>
    <property type="match status" value="1"/>
</dbReference>
<organism evidence="2 3">
    <name type="scientific">Clostridium tanneri</name>
    <dbReference type="NCBI Taxonomy" id="3037988"/>
    <lineage>
        <taxon>Bacteria</taxon>
        <taxon>Bacillati</taxon>
        <taxon>Bacillota</taxon>
        <taxon>Clostridia</taxon>
        <taxon>Eubacteriales</taxon>
        <taxon>Clostridiaceae</taxon>
        <taxon>Clostridium</taxon>
    </lineage>
</organism>
<dbReference type="Proteomes" id="UP001281656">
    <property type="component" value="Unassembled WGS sequence"/>
</dbReference>
<keyword evidence="3" id="KW-1185">Reference proteome</keyword>
<dbReference type="SMART" id="SM00849">
    <property type="entry name" value="Lactamase_B"/>
    <property type="match status" value="1"/>
</dbReference>
<dbReference type="InterPro" id="IPR001279">
    <property type="entry name" value="Metallo-B-lactamas"/>
</dbReference>
<gene>
    <name evidence="2" type="ORF">P8V03_14370</name>
</gene>
<dbReference type="RefSeq" id="WP_261673556.1">
    <property type="nucleotide sequence ID" value="NZ_JARUJP010000018.1"/>
</dbReference>
<evidence type="ECO:0000313" key="3">
    <source>
        <dbReference type="Proteomes" id="UP001281656"/>
    </source>
</evidence>